<dbReference type="AlphaFoldDB" id="A0A4Y7SIV9"/>
<keyword evidence="2" id="KW-0158">Chromosome</keyword>
<dbReference type="GO" id="GO:0046982">
    <property type="term" value="F:protein heterodimerization activity"/>
    <property type="evidence" value="ECO:0007669"/>
    <property type="project" value="InterPro"/>
</dbReference>
<evidence type="ECO:0000256" key="2">
    <source>
        <dbReference type="RuleBase" id="RU003767"/>
    </source>
</evidence>
<protein>
    <recommendedName>
        <fullName evidence="2">Histone H2A</fullName>
    </recommendedName>
</protein>
<dbReference type="STRING" id="71717.A0A4Y7SIV9"/>
<comment type="caution">
    <text evidence="4">The sequence shown here is derived from an EMBL/GenBank/DDBJ whole genome shotgun (WGS) entry which is preliminary data.</text>
</comment>
<accession>A0A4Y7SIV9</accession>
<dbReference type="Gene3D" id="1.10.20.10">
    <property type="entry name" value="Histone, subunit A"/>
    <property type="match status" value="1"/>
</dbReference>
<evidence type="ECO:0000313" key="4">
    <source>
        <dbReference type="EMBL" id="TEB21827.1"/>
    </source>
</evidence>
<feature type="domain" description="Core Histone H2A/H2B/H3" evidence="3">
    <location>
        <begin position="23"/>
        <end position="86"/>
    </location>
</feature>
<dbReference type="GO" id="GO:0003677">
    <property type="term" value="F:DNA binding"/>
    <property type="evidence" value="ECO:0007669"/>
    <property type="project" value="UniProtKB-KW"/>
</dbReference>
<gene>
    <name evidence="4" type="ORF">FA13DRAFT_1799491</name>
</gene>
<keyword evidence="2" id="KW-0238">DNA-binding</keyword>
<dbReference type="InterPro" id="IPR002119">
    <property type="entry name" value="Histone_H2A"/>
</dbReference>
<dbReference type="GO" id="GO:0005634">
    <property type="term" value="C:nucleus"/>
    <property type="evidence" value="ECO:0007669"/>
    <property type="project" value="UniProtKB-SubCell"/>
</dbReference>
<dbReference type="Pfam" id="PF00125">
    <property type="entry name" value="Histone"/>
    <property type="match status" value="1"/>
</dbReference>
<name>A0A4Y7SIV9_COPMI</name>
<comment type="subcellular location">
    <subcellularLocation>
        <location evidence="2">Nucleus</location>
    </subcellularLocation>
</comment>
<dbReference type="GO" id="GO:0030527">
    <property type="term" value="F:structural constituent of chromatin"/>
    <property type="evidence" value="ECO:0007669"/>
    <property type="project" value="InterPro"/>
</dbReference>
<dbReference type="InterPro" id="IPR007125">
    <property type="entry name" value="H2A/H2B/H3"/>
</dbReference>
<evidence type="ECO:0000259" key="3">
    <source>
        <dbReference type="Pfam" id="PF00125"/>
    </source>
</evidence>
<dbReference type="InterPro" id="IPR009072">
    <property type="entry name" value="Histone-fold"/>
</dbReference>
<dbReference type="GO" id="GO:0000786">
    <property type="term" value="C:nucleosome"/>
    <property type="evidence" value="ECO:0007669"/>
    <property type="project" value="UniProtKB-KW"/>
</dbReference>
<reference evidence="4 5" key="1">
    <citation type="journal article" date="2019" name="Nat. Ecol. Evol.">
        <title>Megaphylogeny resolves global patterns of mushroom evolution.</title>
        <authorList>
            <person name="Varga T."/>
            <person name="Krizsan K."/>
            <person name="Foldi C."/>
            <person name="Dima B."/>
            <person name="Sanchez-Garcia M."/>
            <person name="Sanchez-Ramirez S."/>
            <person name="Szollosi G.J."/>
            <person name="Szarkandi J.G."/>
            <person name="Papp V."/>
            <person name="Albert L."/>
            <person name="Andreopoulos W."/>
            <person name="Angelini C."/>
            <person name="Antonin V."/>
            <person name="Barry K.W."/>
            <person name="Bougher N.L."/>
            <person name="Buchanan P."/>
            <person name="Buyck B."/>
            <person name="Bense V."/>
            <person name="Catcheside P."/>
            <person name="Chovatia M."/>
            <person name="Cooper J."/>
            <person name="Damon W."/>
            <person name="Desjardin D."/>
            <person name="Finy P."/>
            <person name="Geml J."/>
            <person name="Haridas S."/>
            <person name="Hughes K."/>
            <person name="Justo A."/>
            <person name="Karasinski D."/>
            <person name="Kautmanova I."/>
            <person name="Kiss B."/>
            <person name="Kocsube S."/>
            <person name="Kotiranta H."/>
            <person name="LaButti K.M."/>
            <person name="Lechner B.E."/>
            <person name="Liimatainen K."/>
            <person name="Lipzen A."/>
            <person name="Lukacs Z."/>
            <person name="Mihaltcheva S."/>
            <person name="Morgado L.N."/>
            <person name="Niskanen T."/>
            <person name="Noordeloos M.E."/>
            <person name="Ohm R.A."/>
            <person name="Ortiz-Santana B."/>
            <person name="Ovrebo C."/>
            <person name="Racz N."/>
            <person name="Riley R."/>
            <person name="Savchenko A."/>
            <person name="Shiryaev A."/>
            <person name="Soop K."/>
            <person name="Spirin V."/>
            <person name="Szebenyi C."/>
            <person name="Tomsovsky M."/>
            <person name="Tulloss R.E."/>
            <person name="Uehling J."/>
            <person name="Grigoriev I.V."/>
            <person name="Vagvolgyi C."/>
            <person name="Papp T."/>
            <person name="Martin F.M."/>
            <person name="Miettinen O."/>
            <person name="Hibbett D.S."/>
            <person name="Nagy L.G."/>
        </authorList>
    </citation>
    <scope>NUCLEOTIDE SEQUENCE [LARGE SCALE GENOMIC DNA]</scope>
    <source>
        <strain evidence="4 5">FP101781</strain>
    </source>
</reference>
<evidence type="ECO:0000256" key="1">
    <source>
        <dbReference type="ARBA" id="ARBA00010691"/>
    </source>
</evidence>
<keyword evidence="2" id="KW-0539">Nucleus</keyword>
<organism evidence="4 5">
    <name type="scientific">Coprinellus micaceus</name>
    <name type="common">Glistening ink-cap mushroom</name>
    <name type="synonym">Coprinus micaceus</name>
    <dbReference type="NCBI Taxonomy" id="71717"/>
    <lineage>
        <taxon>Eukaryota</taxon>
        <taxon>Fungi</taxon>
        <taxon>Dikarya</taxon>
        <taxon>Basidiomycota</taxon>
        <taxon>Agaricomycotina</taxon>
        <taxon>Agaricomycetes</taxon>
        <taxon>Agaricomycetidae</taxon>
        <taxon>Agaricales</taxon>
        <taxon>Agaricineae</taxon>
        <taxon>Psathyrellaceae</taxon>
        <taxon>Coprinellus</taxon>
    </lineage>
</organism>
<comment type="similarity">
    <text evidence="1 2">Belongs to the histone H2A family.</text>
</comment>
<dbReference type="EMBL" id="QPFP01000102">
    <property type="protein sequence ID" value="TEB21827.1"/>
    <property type="molecule type" value="Genomic_DNA"/>
</dbReference>
<dbReference type="PRINTS" id="PR00620">
    <property type="entry name" value="HISTONEH2A"/>
</dbReference>
<dbReference type="CDD" id="cd00074">
    <property type="entry name" value="HFD_H2A"/>
    <property type="match status" value="1"/>
</dbReference>
<keyword evidence="2" id="KW-0544">Nucleosome core</keyword>
<dbReference type="OrthoDB" id="9421954at2759"/>
<comment type="subunit">
    <text evidence="2">The nucleosome is a histone octamer containing two molecules each of H2A, H2B, H3 and H4 assembled in one H3-H4 heterotetramer and two H2A-H2B heterodimers. The octamer wraps approximately 147 bp of DNA.</text>
</comment>
<keyword evidence="5" id="KW-1185">Reference proteome</keyword>
<proteinExistence type="inferred from homology"/>
<sequence>MQLITARRGAPRTTLSAKAGIVFPAARVHRKLKEGSTTKQRVSPSSAVYLATVLEYLVAEVLEASGNSARQVGKVRITPRHLLLAVGNDDELLKLLPSQHIIIAQGGTSQFQFQLPPIPR</sequence>
<dbReference type="SUPFAM" id="SSF47113">
    <property type="entry name" value="Histone-fold"/>
    <property type="match status" value="1"/>
</dbReference>
<dbReference type="SMART" id="SM00414">
    <property type="entry name" value="H2A"/>
    <property type="match status" value="1"/>
</dbReference>
<dbReference type="Proteomes" id="UP000298030">
    <property type="component" value="Unassembled WGS sequence"/>
</dbReference>
<dbReference type="PANTHER" id="PTHR23430">
    <property type="entry name" value="HISTONE H2A"/>
    <property type="match status" value="1"/>
</dbReference>
<evidence type="ECO:0000313" key="5">
    <source>
        <dbReference type="Proteomes" id="UP000298030"/>
    </source>
</evidence>